<evidence type="ECO:0000256" key="7">
    <source>
        <dbReference type="SAM" id="Phobius"/>
    </source>
</evidence>
<comment type="subcellular location">
    <subcellularLocation>
        <location evidence="1">Membrane</location>
        <topology evidence="1">Multi-pass membrane protein</topology>
    </subcellularLocation>
</comment>
<comment type="caution">
    <text evidence="8">The sequence shown here is derived from an EMBL/GenBank/DDBJ whole genome shotgun (WGS) entry which is preliminary data.</text>
</comment>
<comment type="similarity">
    <text evidence="2">Belongs to the YIP1 family.</text>
</comment>
<evidence type="ECO:0000256" key="3">
    <source>
        <dbReference type="ARBA" id="ARBA00022692"/>
    </source>
</evidence>
<keyword evidence="9" id="KW-1185">Reference proteome</keyword>
<proteinExistence type="inferred from homology"/>
<dbReference type="PANTHER" id="PTHR21236">
    <property type="entry name" value="GOLGI MEMBRANE PROTEIN YIP1"/>
    <property type="match status" value="1"/>
</dbReference>
<protein>
    <recommendedName>
        <fullName evidence="10">Protein YIPF</fullName>
    </recommendedName>
</protein>
<evidence type="ECO:0000256" key="6">
    <source>
        <dbReference type="SAM" id="MobiDB-lite"/>
    </source>
</evidence>
<organism evidence="8 9">
    <name type="scientific">Petrolisthes manimaculis</name>
    <dbReference type="NCBI Taxonomy" id="1843537"/>
    <lineage>
        <taxon>Eukaryota</taxon>
        <taxon>Metazoa</taxon>
        <taxon>Ecdysozoa</taxon>
        <taxon>Arthropoda</taxon>
        <taxon>Crustacea</taxon>
        <taxon>Multicrustacea</taxon>
        <taxon>Malacostraca</taxon>
        <taxon>Eumalacostraca</taxon>
        <taxon>Eucarida</taxon>
        <taxon>Decapoda</taxon>
        <taxon>Pleocyemata</taxon>
        <taxon>Anomura</taxon>
        <taxon>Galatheoidea</taxon>
        <taxon>Porcellanidae</taxon>
        <taxon>Petrolisthes</taxon>
    </lineage>
</organism>
<dbReference type="InterPro" id="IPR045231">
    <property type="entry name" value="Yip1/4-like"/>
</dbReference>
<evidence type="ECO:0000256" key="4">
    <source>
        <dbReference type="ARBA" id="ARBA00022989"/>
    </source>
</evidence>
<feature type="region of interest" description="Disordered" evidence="6">
    <location>
        <begin position="1"/>
        <end position="22"/>
    </location>
</feature>
<feature type="transmembrane region" description="Helical" evidence="7">
    <location>
        <begin position="110"/>
        <end position="134"/>
    </location>
</feature>
<dbReference type="PANTHER" id="PTHR21236:SF2">
    <property type="entry name" value="PROTEIN YIPF"/>
    <property type="match status" value="1"/>
</dbReference>
<reference evidence="8" key="1">
    <citation type="submission" date="2023-11" db="EMBL/GenBank/DDBJ databases">
        <title>Genome assemblies of two species of porcelain crab, Petrolisthes cinctipes and Petrolisthes manimaculis (Anomura: Porcellanidae).</title>
        <authorList>
            <person name="Angst P."/>
        </authorList>
    </citation>
    <scope>NUCLEOTIDE SEQUENCE</scope>
    <source>
        <strain evidence="8">PB745_02</strain>
        <tissue evidence="8">Gill</tissue>
    </source>
</reference>
<evidence type="ECO:0000256" key="1">
    <source>
        <dbReference type="ARBA" id="ARBA00004141"/>
    </source>
</evidence>
<evidence type="ECO:0000313" key="8">
    <source>
        <dbReference type="EMBL" id="KAK4318628.1"/>
    </source>
</evidence>
<feature type="transmembrane region" description="Helical" evidence="7">
    <location>
        <begin position="60"/>
        <end position="77"/>
    </location>
</feature>
<keyword evidence="3 7" id="KW-0812">Transmembrane</keyword>
<accession>A0AAE1Q2A4</accession>
<dbReference type="EMBL" id="JAWZYT010000815">
    <property type="protein sequence ID" value="KAK4318628.1"/>
    <property type="molecule type" value="Genomic_DNA"/>
</dbReference>
<evidence type="ECO:0000313" key="9">
    <source>
        <dbReference type="Proteomes" id="UP001292094"/>
    </source>
</evidence>
<dbReference type="GO" id="GO:0016020">
    <property type="term" value="C:membrane"/>
    <property type="evidence" value="ECO:0007669"/>
    <property type="project" value="UniProtKB-SubCell"/>
</dbReference>
<dbReference type="GO" id="GO:0048280">
    <property type="term" value="P:vesicle fusion with Golgi apparatus"/>
    <property type="evidence" value="ECO:0007669"/>
    <property type="project" value="TreeGrafter"/>
</dbReference>
<evidence type="ECO:0000256" key="2">
    <source>
        <dbReference type="ARBA" id="ARBA00010596"/>
    </source>
</evidence>
<keyword evidence="5 7" id="KW-0472">Membrane</keyword>
<name>A0AAE1Q2A4_9EUCA</name>
<keyword evidence="4 7" id="KW-1133">Transmembrane helix</keyword>
<feature type="transmembrane region" description="Helical" evidence="7">
    <location>
        <begin position="84"/>
        <end position="104"/>
    </location>
</feature>
<dbReference type="GO" id="GO:0005802">
    <property type="term" value="C:trans-Golgi network"/>
    <property type="evidence" value="ECO:0007669"/>
    <property type="project" value="TreeGrafter"/>
</dbReference>
<sequence>MTPNPSAETGGVGSYSLEEEEEPPLLEELEINPETIAQKSITALNPFRPTDPTLIYDTDLAGPILYYLLFCFFLLFSGKIQFSYIYGFVVQGCLSMFVLLNVMSLSRVSLGVVVSVLGYCLLPMVALAGVNILIRLKGILGMMLSVAAIYWCSVSASELFVIGLGMYHQQILVTYPCVLLYTFFAFIILF</sequence>
<evidence type="ECO:0008006" key="10">
    <source>
        <dbReference type="Google" id="ProtNLM"/>
    </source>
</evidence>
<evidence type="ECO:0000256" key="5">
    <source>
        <dbReference type="ARBA" id="ARBA00023136"/>
    </source>
</evidence>
<feature type="transmembrane region" description="Helical" evidence="7">
    <location>
        <begin position="146"/>
        <end position="166"/>
    </location>
</feature>
<gene>
    <name evidence="8" type="ORF">Pmani_010375</name>
</gene>
<dbReference type="Proteomes" id="UP001292094">
    <property type="component" value="Unassembled WGS sequence"/>
</dbReference>
<dbReference type="AlphaFoldDB" id="A0AAE1Q2A4"/>
<feature type="transmembrane region" description="Helical" evidence="7">
    <location>
        <begin position="172"/>
        <end position="189"/>
    </location>
</feature>
<dbReference type="GO" id="GO:0006888">
    <property type="term" value="P:endoplasmic reticulum to Golgi vesicle-mediated transport"/>
    <property type="evidence" value="ECO:0007669"/>
    <property type="project" value="InterPro"/>
</dbReference>